<comment type="caution">
    <text evidence="1">The sequence shown here is derived from an EMBL/GenBank/DDBJ whole genome shotgun (WGS) entry which is preliminary data.</text>
</comment>
<evidence type="ECO:0008006" key="3">
    <source>
        <dbReference type="Google" id="ProtNLM"/>
    </source>
</evidence>
<proteinExistence type="predicted"/>
<dbReference type="RefSeq" id="WP_284395989.1">
    <property type="nucleotide sequence ID" value="NZ_BSNQ01000003.1"/>
</dbReference>
<organism evidence="1 2">
    <name type="scientific">Dyella lipolytica</name>
    <dbReference type="NCBI Taxonomy" id="1867835"/>
    <lineage>
        <taxon>Bacteria</taxon>
        <taxon>Pseudomonadati</taxon>
        <taxon>Pseudomonadota</taxon>
        <taxon>Gammaproteobacteria</taxon>
        <taxon>Lysobacterales</taxon>
        <taxon>Rhodanobacteraceae</taxon>
        <taxon>Dyella</taxon>
    </lineage>
</organism>
<dbReference type="Proteomes" id="UP001620405">
    <property type="component" value="Unassembled WGS sequence"/>
</dbReference>
<accession>A0ABW8IYK9</accession>
<gene>
    <name evidence="1" type="ORF">ISP13_15940</name>
</gene>
<evidence type="ECO:0000313" key="2">
    <source>
        <dbReference type="Proteomes" id="UP001620405"/>
    </source>
</evidence>
<dbReference type="EMBL" id="JADIKG010000013">
    <property type="protein sequence ID" value="MFK2875033.1"/>
    <property type="molecule type" value="Genomic_DNA"/>
</dbReference>
<protein>
    <recommendedName>
        <fullName evidence="3">DUF2971 domain-containing protein</fullName>
    </recommendedName>
</protein>
<reference evidence="1 2" key="1">
    <citation type="submission" date="2020-10" db="EMBL/GenBank/DDBJ databases">
        <title>Phylogeny of dyella-like bacteria.</title>
        <authorList>
            <person name="Fu J."/>
        </authorList>
    </citation>
    <scope>NUCLEOTIDE SEQUENCE [LARGE SCALE GENOMIC DNA]</scope>
    <source>
        <strain evidence="1 2">DHOB07</strain>
    </source>
</reference>
<keyword evidence="2" id="KW-1185">Reference proteome</keyword>
<sequence length="252" mass="29070">MNAQHPTFNPPADEDVKIWRYMDFTKLISLFDSEALFLSRADKLGDPFEGSFPLANVLARAFVPAQVPEEFKANFQEAMAKKAITHKRVSRCVAVNCWHMNDHESAAMWKLYLKSDEGIAIRSSYRRLRDAIQHEGPVYVGCVNYIDYQQEWFPEANLLNPFVYKRKSFEHERELRVVLPVFSAASPGREYFEVPTIDHGINVKVDLQVLIESVYIAPGTAKWFHDLVSSAITRYGHTFRIVQSELSQEPIW</sequence>
<evidence type="ECO:0000313" key="1">
    <source>
        <dbReference type="EMBL" id="MFK2875033.1"/>
    </source>
</evidence>
<name>A0ABW8IYK9_9GAMM</name>